<evidence type="ECO:0000313" key="7">
    <source>
        <dbReference type="Proteomes" id="UP001566331"/>
    </source>
</evidence>
<sequence>MRPHTRSESYRRSRRRLARHPLPLALAIALAPPLAYTQVAPNTLPTDPSGLSGITIGDIQTTGNTMTIAQPGSGAIINWESFSIGSEATMTFNHAVAGGVTLNRVIGNVDGIAQSEIRGALNADNGRVFIVNPSGVLFGAGAQVNVGGLVASTLSISDVDFNAGVISGSFGFGQADESPFGDITVAGPETDPTTGQTTPAASLTAAPGGTLALLGNQDITNGGALTAELGSVIMAQGRQVTLDFFGDGLTQVVLNGDPDAVFATVGNTGTGVIKADGGQVRLVSNNTHTSGEFIILNQGQIRARTLENREGRIVLSGPNGVVDVGGTLDATGTATGQQGGTIEIEGQDVAIFGLALSDDDGTGCDVEGSSCISIDASGHSGGGTITIASAGSTSVTGDSGDDVTTAVEIRSDALAAGSGGTIEIDAGTVLQVSSGTLLSAQAGGSGPGGLVRTASADILDLRGIEVAAGGPGGAGAWEIQSGRGLAIVAGASEFGPPGGVSLVSDDSIGGALRAGTNVDITVPAPATGTAQINVAPGVAIANTGTQPVALSLTAAGGQVLAGIGADGDPNGPWSILSSAGPLDLSIDALSSVGLYQGTVQTNGGAIDLISRNSTTYGIEVEDTTLDSGGGDMSATSLITQDTGVAISGATINTEGGTLTLQALDSGGTGVSIAGSTLDTRIAQDAANAGGAVTIEGNSRGESGIDIGVLLSGSNLRGSTGDIAIIGRTAGTFGGDAAGVSVTGGEILSTDGDIDIFGAVLDNAGTGVALSGGGVLSSGSGAVGVVGIGGMEDGAVGDGSGVFAFGHGILSDGGDIVLSGRGGEDGTDDSGNPILNEGLLLGAGTVVASAGGDILLSGSSEGSGAGVFVSGVGPNAPVAASVDAGAGNIVLRAGNDGSTTALLVNGSAGTSGVVDLRAGEVNATGAATDRNTAALQIGGGTGEFVSMASLANIATPDLVIGHAGHAGAISIAEALARTGNVTLQNAGGAGGIALNAAVNLGSGTLALVSGGNIVQTAAAGITAQSLLARSTGGGVDLTAGQNDVSGNTLAGGAAGDFGYVDVNALAIGDVTAWGFDAVGSAATGLAESGIDSGEAVFVRNNAGDLTLGADVSGNVIDLVTAGRLQNIAGATITASDRWRVWADTWTGEQRGGLAGSGSLPNLYNCSFGGPCGVAVPTADNHFIYRQQPTATIVIGDAAREYGLNNPAFAFDVSGLILGDQAGIAIAGAPDTSATVLSDVGEYAIGGSFSSPVGYAIPLDPGVLAITPAPLLFTADPYSRVYGDPNGVLTGSVSGFRNDQGIADLIGTLVWTTDAAQGSDAGTYAIDPTGVASLNYSFVSDPANATAFEILRATLTYVADPFTRFFGQPNGVLTGTVTGFRNGDTLADATIGTLAFVTGADPGSPPGQYAITGVGLDAGNYAFVQAAANLTALRVDFTPVTPTSVDLIRLPTDSYVYDRNIGMLPMCPVTGPLDGTRQDQEGDQLGREWARVRSRPNLTSCVSSERRNGCGDF</sequence>
<dbReference type="InterPro" id="IPR008638">
    <property type="entry name" value="FhaB/CdiA-like_TPS"/>
</dbReference>
<feature type="signal peptide" evidence="4">
    <location>
        <begin position="1"/>
        <end position="37"/>
    </location>
</feature>
<dbReference type="SUPFAM" id="SSF51126">
    <property type="entry name" value="Pectin lyase-like"/>
    <property type="match status" value="1"/>
</dbReference>
<dbReference type="InterPro" id="IPR041286">
    <property type="entry name" value="MBG_2"/>
</dbReference>
<comment type="caution">
    <text evidence="6">The sequence shown here is derived from an EMBL/GenBank/DDBJ whole genome shotgun (WGS) entry which is preliminary data.</text>
</comment>
<dbReference type="InterPro" id="IPR050909">
    <property type="entry name" value="Bact_Autotransporter_VF"/>
</dbReference>
<dbReference type="SMART" id="SM00912">
    <property type="entry name" value="Haemagg_act"/>
    <property type="match status" value="1"/>
</dbReference>
<evidence type="ECO:0000256" key="3">
    <source>
        <dbReference type="ARBA" id="ARBA00022729"/>
    </source>
</evidence>
<dbReference type="EMBL" id="JBFWIC010000017">
    <property type="protein sequence ID" value="MEZ0475487.1"/>
    <property type="molecule type" value="Genomic_DNA"/>
</dbReference>
<reference evidence="6 7" key="1">
    <citation type="submission" date="2024-07" db="EMBL/GenBank/DDBJ databases">
        <title>Luteimonas salilacus sp. nov., isolated from the shore soil of Salt Lake in Tibet of China.</title>
        <authorList>
            <person name="Zhang X."/>
            <person name="Li A."/>
        </authorList>
    </citation>
    <scope>NUCLEOTIDE SEQUENCE [LARGE SCALE GENOMIC DNA]</scope>
    <source>
        <strain evidence="6 7">B3-2-R+30</strain>
    </source>
</reference>
<proteinExistence type="predicted"/>
<keyword evidence="2" id="KW-0964">Secreted</keyword>
<accession>A0ABV4HUW4</accession>
<dbReference type="RefSeq" id="WP_370562493.1">
    <property type="nucleotide sequence ID" value="NZ_JBFWIB010000002.1"/>
</dbReference>
<evidence type="ECO:0000256" key="4">
    <source>
        <dbReference type="SAM" id="SignalP"/>
    </source>
</evidence>
<dbReference type="InterPro" id="IPR011050">
    <property type="entry name" value="Pectin_lyase_fold/virulence"/>
</dbReference>
<evidence type="ECO:0000259" key="5">
    <source>
        <dbReference type="SMART" id="SM00912"/>
    </source>
</evidence>
<dbReference type="PANTHER" id="PTHR12338">
    <property type="entry name" value="AUTOTRANSPORTER"/>
    <property type="match status" value="1"/>
</dbReference>
<evidence type="ECO:0000313" key="6">
    <source>
        <dbReference type="EMBL" id="MEZ0475487.1"/>
    </source>
</evidence>
<keyword evidence="7" id="KW-1185">Reference proteome</keyword>
<dbReference type="Gene3D" id="3.30.160.710">
    <property type="match status" value="1"/>
</dbReference>
<evidence type="ECO:0000256" key="2">
    <source>
        <dbReference type="ARBA" id="ARBA00022525"/>
    </source>
</evidence>
<dbReference type="InterPro" id="IPR012334">
    <property type="entry name" value="Pectin_lyas_fold"/>
</dbReference>
<name>A0ABV4HUW4_9GAMM</name>
<evidence type="ECO:0000256" key="1">
    <source>
        <dbReference type="ARBA" id="ARBA00004613"/>
    </source>
</evidence>
<dbReference type="PANTHER" id="PTHR12338:SF8">
    <property type="entry name" value="HEME_HEMOPEXIN-BINDING PROTEIN"/>
    <property type="match status" value="1"/>
</dbReference>
<dbReference type="Pfam" id="PF05860">
    <property type="entry name" value="TPS"/>
    <property type="match status" value="1"/>
</dbReference>
<feature type="chain" id="PRO_5046278757" evidence="4">
    <location>
        <begin position="38"/>
        <end position="1511"/>
    </location>
</feature>
<dbReference type="Proteomes" id="UP001566331">
    <property type="component" value="Unassembled WGS sequence"/>
</dbReference>
<keyword evidence="3 4" id="KW-0732">Signal</keyword>
<comment type="subcellular location">
    <subcellularLocation>
        <location evidence="1">Secreted</location>
    </subcellularLocation>
</comment>
<gene>
    <name evidence="6" type="ORF">AB6713_12820</name>
</gene>
<organism evidence="6 7">
    <name type="scientific">Luteimonas salinilitoris</name>
    <dbReference type="NCBI Taxonomy" id="3237697"/>
    <lineage>
        <taxon>Bacteria</taxon>
        <taxon>Pseudomonadati</taxon>
        <taxon>Pseudomonadota</taxon>
        <taxon>Gammaproteobacteria</taxon>
        <taxon>Lysobacterales</taxon>
        <taxon>Lysobacteraceae</taxon>
        <taxon>Luteimonas</taxon>
    </lineage>
</organism>
<dbReference type="Pfam" id="PF18676">
    <property type="entry name" value="MBG_2"/>
    <property type="match status" value="3"/>
</dbReference>
<dbReference type="Gene3D" id="2.160.20.10">
    <property type="entry name" value="Single-stranded right-handed beta-helix, Pectin lyase-like"/>
    <property type="match status" value="1"/>
</dbReference>
<feature type="domain" description="Filamentous haemagglutinin FhaB/tRNA nuclease CdiA-like TPS" evidence="5">
    <location>
        <begin position="41"/>
        <end position="160"/>
    </location>
</feature>
<protein>
    <submittedName>
        <fullName evidence="6">Beta strand repeat-containing protein</fullName>
    </submittedName>
</protein>
<dbReference type="NCBIfam" id="TIGR01901">
    <property type="entry name" value="adhes_NPXG"/>
    <property type="match status" value="1"/>
</dbReference>